<evidence type="ECO:0000313" key="2">
    <source>
        <dbReference type="EMBL" id="PIV64180.1"/>
    </source>
</evidence>
<evidence type="ECO:0000256" key="1">
    <source>
        <dbReference type="SAM" id="Phobius"/>
    </source>
</evidence>
<feature type="transmembrane region" description="Helical" evidence="1">
    <location>
        <begin position="50"/>
        <end position="70"/>
    </location>
</feature>
<proteinExistence type="predicted"/>
<sequence length="118" mass="13254">MLVVLLSSYFLIRGTITLSAQDLAELSKPKWGYHLGVAKNLVHQRSDTKIGFSLLLLSFFLQLINMLWPMKIGDFAVNKKGVFLAIIASILVFFIANSTSHFMSKVSYKKVESILKSD</sequence>
<comment type="caution">
    <text evidence="2">The sequence shown here is derived from an EMBL/GenBank/DDBJ whole genome shotgun (WGS) entry which is preliminary data.</text>
</comment>
<evidence type="ECO:0000313" key="3">
    <source>
        <dbReference type="Proteomes" id="UP000228886"/>
    </source>
</evidence>
<feature type="transmembrane region" description="Helical" evidence="1">
    <location>
        <begin position="82"/>
        <end position="103"/>
    </location>
</feature>
<name>A0A2M7E8W6_9BACT</name>
<keyword evidence="1" id="KW-0472">Membrane</keyword>
<dbReference type="AlphaFoldDB" id="A0A2M7E8W6"/>
<organism evidence="2 3">
    <name type="scientific">bacterium (Candidatus Ratteibacteria) CG01_land_8_20_14_3_00_40_19</name>
    <dbReference type="NCBI Taxonomy" id="2014290"/>
    <lineage>
        <taxon>Bacteria</taxon>
        <taxon>Candidatus Ratteibacteria</taxon>
    </lineage>
</organism>
<dbReference type="Proteomes" id="UP000228886">
    <property type="component" value="Unassembled WGS sequence"/>
</dbReference>
<gene>
    <name evidence="2" type="ORF">COS11_03520</name>
</gene>
<reference evidence="3" key="1">
    <citation type="submission" date="2017-09" db="EMBL/GenBank/DDBJ databases">
        <title>Depth-based differentiation of microbial function through sediment-hosted aquifers and enrichment of novel symbionts in the deep terrestrial subsurface.</title>
        <authorList>
            <person name="Probst A.J."/>
            <person name="Ladd B."/>
            <person name="Jarett J.K."/>
            <person name="Geller-Mcgrath D.E."/>
            <person name="Sieber C.M.K."/>
            <person name="Emerson J.B."/>
            <person name="Anantharaman K."/>
            <person name="Thomas B.C."/>
            <person name="Malmstrom R."/>
            <person name="Stieglmeier M."/>
            <person name="Klingl A."/>
            <person name="Woyke T."/>
            <person name="Ryan C.M."/>
            <person name="Banfield J.F."/>
        </authorList>
    </citation>
    <scope>NUCLEOTIDE SEQUENCE [LARGE SCALE GENOMIC DNA]</scope>
</reference>
<protein>
    <submittedName>
        <fullName evidence="2">Uncharacterized protein</fullName>
    </submittedName>
</protein>
<keyword evidence="1" id="KW-1133">Transmembrane helix</keyword>
<dbReference type="EMBL" id="PETL01000173">
    <property type="protein sequence ID" value="PIV64180.1"/>
    <property type="molecule type" value="Genomic_DNA"/>
</dbReference>
<accession>A0A2M7E8W6</accession>
<keyword evidence="1" id="KW-0812">Transmembrane</keyword>